<evidence type="ECO:0000256" key="3">
    <source>
        <dbReference type="ARBA" id="ARBA00022989"/>
    </source>
</evidence>
<feature type="transmembrane region" description="Helical" evidence="5">
    <location>
        <begin position="311"/>
        <end position="334"/>
    </location>
</feature>
<gene>
    <name evidence="7" type="ORF">AAIA72_15365</name>
</gene>
<evidence type="ECO:0000256" key="1">
    <source>
        <dbReference type="ARBA" id="ARBA00004141"/>
    </source>
</evidence>
<dbReference type="RefSeq" id="WP_369601168.1">
    <property type="nucleotide sequence ID" value="NZ_CP154858.1"/>
</dbReference>
<feature type="transmembrane region" description="Helical" evidence="5">
    <location>
        <begin position="370"/>
        <end position="387"/>
    </location>
</feature>
<keyword evidence="3 5" id="KW-1133">Transmembrane helix</keyword>
<feature type="transmembrane region" description="Helical" evidence="5">
    <location>
        <begin position="32"/>
        <end position="50"/>
    </location>
</feature>
<evidence type="ECO:0000256" key="4">
    <source>
        <dbReference type="ARBA" id="ARBA00023136"/>
    </source>
</evidence>
<keyword evidence="7" id="KW-0436">Ligase</keyword>
<dbReference type="Pfam" id="PF04932">
    <property type="entry name" value="Wzy_C"/>
    <property type="match status" value="1"/>
</dbReference>
<dbReference type="GO" id="GO:0016020">
    <property type="term" value="C:membrane"/>
    <property type="evidence" value="ECO:0007669"/>
    <property type="project" value="UniProtKB-SubCell"/>
</dbReference>
<dbReference type="InterPro" id="IPR007016">
    <property type="entry name" value="O-antigen_ligase-rel_domated"/>
</dbReference>
<dbReference type="EMBL" id="CP154858">
    <property type="protein sequence ID" value="XDT72155.1"/>
    <property type="molecule type" value="Genomic_DNA"/>
</dbReference>
<feature type="transmembrane region" description="Helical" evidence="5">
    <location>
        <begin position="346"/>
        <end position="364"/>
    </location>
</feature>
<sequence length="397" mass="44275">MTLNRNHLATICLHVAVASMVFGSFFHHTPGLMWAGLGLLLLSWPLMPPMREYQKPMLNCILPFSLVATASLIWSVNPDITLSFLKREILPPLLIVLLLAGRHSERLLATATLSGFAAIALALFLYQPGLPELLNTWQHELRYYDPGVGDLSTVLLLALPLAMLSRPAKGPLRVLFILLWTTLILYTAWLTSNRMFWAALAVALLIYTPLSGKFSSRQVGVALAGIAVLVFLVSVNTPKSGGLQGDQLQKLENTYTRDVRWQIWDYWMEVIAERPVLGYGYGRDLSADYNHVDKARHPVAKHPLVSHAHNIFLNIYASVGLPGLLAFLYMIAGVARQFMGGLGLAATRKSAVTGLLLLTIMLVKNLTDDFYTRGPLILFWVLLVLAWNHMHTRMRQT</sequence>
<dbReference type="GO" id="GO:0016874">
    <property type="term" value="F:ligase activity"/>
    <property type="evidence" value="ECO:0007669"/>
    <property type="project" value="UniProtKB-KW"/>
</dbReference>
<dbReference type="PANTHER" id="PTHR37422:SF13">
    <property type="entry name" value="LIPOPOLYSACCHARIDE BIOSYNTHESIS PROTEIN PA4999-RELATED"/>
    <property type="match status" value="1"/>
</dbReference>
<feature type="domain" description="O-antigen ligase-related" evidence="6">
    <location>
        <begin position="183"/>
        <end position="328"/>
    </location>
</feature>
<feature type="transmembrane region" description="Helical" evidence="5">
    <location>
        <begin position="172"/>
        <end position="189"/>
    </location>
</feature>
<protein>
    <submittedName>
        <fullName evidence="7">O-antigen ligase family protein</fullName>
    </submittedName>
</protein>
<evidence type="ECO:0000256" key="5">
    <source>
        <dbReference type="SAM" id="Phobius"/>
    </source>
</evidence>
<accession>A0AB39UWE2</accession>
<proteinExistence type="predicted"/>
<reference evidence="7" key="1">
    <citation type="submission" date="2024-05" db="EMBL/GenBank/DDBJ databases">
        <title>Genome sequencing of novel strain.</title>
        <authorList>
            <person name="Ganbat D."/>
            <person name="Ganbat S."/>
            <person name="Lee S.-J."/>
        </authorList>
    </citation>
    <scope>NUCLEOTIDE SEQUENCE</scope>
    <source>
        <strain evidence="7">SMD15-11</strain>
    </source>
</reference>
<keyword evidence="4 5" id="KW-0472">Membrane</keyword>
<organism evidence="7">
    <name type="scientific">Thermohahella caldifontis</name>
    <dbReference type="NCBI Taxonomy" id="3142973"/>
    <lineage>
        <taxon>Bacteria</taxon>
        <taxon>Pseudomonadati</taxon>
        <taxon>Pseudomonadota</taxon>
        <taxon>Gammaproteobacteria</taxon>
        <taxon>Oceanospirillales</taxon>
        <taxon>Hahellaceae</taxon>
        <taxon>Thermohahella</taxon>
    </lineage>
</organism>
<keyword evidence="2 5" id="KW-0812">Transmembrane</keyword>
<evidence type="ECO:0000256" key="2">
    <source>
        <dbReference type="ARBA" id="ARBA00022692"/>
    </source>
</evidence>
<feature type="transmembrane region" description="Helical" evidence="5">
    <location>
        <begin position="219"/>
        <end position="237"/>
    </location>
</feature>
<feature type="transmembrane region" description="Helical" evidence="5">
    <location>
        <begin position="147"/>
        <end position="165"/>
    </location>
</feature>
<feature type="transmembrane region" description="Helical" evidence="5">
    <location>
        <begin position="107"/>
        <end position="127"/>
    </location>
</feature>
<dbReference type="KEGG" id="tcd:AAIA72_15365"/>
<dbReference type="AlphaFoldDB" id="A0AB39UWE2"/>
<feature type="transmembrane region" description="Helical" evidence="5">
    <location>
        <begin position="7"/>
        <end position="26"/>
    </location>
</feature>
<dbReference type="PANTHER" id="PTHR37422">
    <property type="entry name" value="TEICHURONIC ACID BIOSYNTHESIS PROTEIN TUAE"/>
    <property type="match status" value="1"/>
</dbReference>
<feature type="transmembrane region" description="Helical" evidence="5">
    <location>
        <begin position="195"/>
        <end position="212"/>
    </location>
</feature>
<evidence type="ECO:0000313" key="7">
    <source>
        <dbReference type="EMBL" id="XDT72155.1"/>
    </source>
</evidence>
<comment type="subcellular location">
    <subcellularLocation>
        <location evidence="1">Membrane</location>
        <topology evidence="1">Multi-pass membrane protein</topology>
    </subcellularLocation>
</comment>
<evidence type="ECO:0000259" key="6">
    <source>
        <dbReference type="Pfam" id="PF04932"/>
    </source>
</evidence>
<dbReference type="InterPro" id="IPR051533">
    <property type="entry name" value="WaaL-like"/>
</dbReference>
<name>A0AB39UWE2_9GAMM</name>